<protein>
    <submittedName>
        <fullName evidence="2">NR LBD domain-containing protein</fullName>
    </submittedName>
</protein>
<name>A0AC35UCY6_9BILA</name>
<proteinExistence type="predicted"/>
<reference evidence="2" key="1">
    <citation type="submission" date="2016-11" db="UniProtKB">
        <authorList>
            <consortium name="WormBaseParasite"/>
        </authorList>
    </citation>
    <scope>IDENTIFICATION</scope>
    <source>
        <strain evidence="2">KR3021</strain>
    </source>
</reference>
<evidence type="ECO:0000313" key="1">
    <source>
        <dbReference type="Proteomes" id="UP000095286"/>
    </source>
</evidence>
<accession>A0AC35UCY6</accession>
<evidence type="ECO:0000313" key="2">
    <source>
        <dbReference type="WBParaSite" id="RSKR_0000994800.1"/>
    </source>
</evidence>
<dbReference type="Proteomes" id="UP000095286">
    <property type="component" value="Unplaced"/>
</dbReference>
<dbReference type="WBParaSite" id="RSKR_0000994800.1">
    <property type="protein sequence ID" value="RSKR_0000994800.1"/>
    <property type="gene ID" value="RSKR_0000994800"/>
</dbReference>
<sequence length="313" mass="35995">MNSLNLKGHFSEETKNATTIKNSQVIFDTSSLLSDIRNIIHGPGLKVPVELEHNVSILQTLCYGMQRLFDAINYRPAGEIAIREELEFKTYITFHRKICLKLAETLMYLPQFSSLAKSDKANLFNTLLPFFLSIERVYSSLLVFGHDNPKTLILFDDVQGYDERFAILSDAELPENSKKQLFSLFRNCNEFLLNKLYLPLKKLKLTITEFSFFIGLFLFSVEDIVDITDELREAGSRAIQLINNDIHNYYCKNRTDYAHRITEIVRLISKATCYCSMKGETISVAQLMGVFDTSKMYLEKLGDDNPLLLYLKS</sequence>
<organism evidence="1 2">
    <name type="scientific">Rhabditophanes sp. KR3021</name>
    <dbReference type="NCBI Taxonomy" id="114890"/>
    <lineage>
        <taxon>Eukaryota</taxon>
        <taxon>Metazoa</taxon>
        <taxon>Ecdysozoa</taxon>
        <taxon>Nematoda</taxon>
        <taxon>Chromadorea</taxon>
        <taxon>Rhabditida</taxon>
        <taxon>Tylenchina</taxon>
        <taxon>Panagrolaimomorpha</taxon>
        <taxon>Strongyloidoidea</taxon>
        <taxon>Alloionematidae</taxon>
        <taxon>Rhabditophanes</taxon>
    </lineage>
</organism>